<evidence type="ECO:0000313" key="5">
    <source>
        <dbReference type="Proteomes" id="UP000278907"/>
    </source>
</evidence>
<dbReference type="PANTHER" id="PTHR46343:SF2">
    <property type="entry name" value="SUSHI_VON WILLEBRAND FACTOR TYPE A_EGF_PENTRAXIN DOMAIN-CONTAINING 1"/>
    <property type="match status" value="1"/>
</dbReference>
<evidence type="ECO:0000256" key="1">
    <source>
        <dbReference type="ARBA" id="ARBA00022737"/>
    </source>
</evidence>
<accession>A0ABX9QP60</accession>
<evidence type="ECO:0000313" key="4">
    <source>
        <dbReference type="EMBL" id="RKI14520.1"/>
    </source>
</evidence>
<dbReference type="EMBL" id="RAWI01000028">
    <property type="protein sequence ID" value="RKI14520.1"/>
    <property type="molecule type" value="Genomic_DNA"/>
</dbReference>
<evidence type="ECO:0000256" key="2">
    <source>
        <dbReference type="SAM" id="MobiDB-lite"/>
    </source>
</evidence>
<dbReference type="InterPro" id="IPR043555">
    <property type="entry name" value="SRPX-like"/>
</dbReference>
<dbReference type="PROSITE" id="PS50825">
    <property type="entry name" value="HYR"/>
    <property type="match status" value="1"/>
</dbReference>
<dbReference type="PANTHER" id="PTHR46343">
    <property type="entry name" value="HYR DOMAIN-CONTAINING PROTEIN"/>
    <property type="match status" value="1"/>
</dbReference>
<protein>
    <submittedName>
        <fullName evidence="4">HYR domain-containing protein</fullName>
    </submittedName>
</protein>
<dbReference type="InterPro" id="IPR003410">
    <property type="entry name" value="HYR_dom"/>
</dbReference>
<gene>
    <name evidence="4" type="ORF">D7Y13_05915</name>
</gene>
<feature type="region of interest" description="Disordered" evidence="2">
    <location>
        <begin position="993"/>
        <end position="1013"/>
    </location>
</feature>
<dbReference type="Proteomes" id="UP000278907">
    <property type="component" value="Unassembled WGS sequence"/>
</dbReference>
<proteinExistence type="predicted"/>
<comment type="caution">
    <text evidence="4">The sequence shown here is derived from an EMBL/GenBank/DDBJ whole genome shotgun (WGS) entry which is preliminary data.</text>
</comment>
<name>A0ABX9QP60_9BACT</name>
<organism evidence="4 5">
    <name type="scientific">Corallococcus praedator</name>
    <dbReference type="NCBI Taxonomy" id="2316724"/>
    <lineage>
        <taxon>Bacteria</taxon>
        <taxon>Pseudomonadati</taxon>
        <taxon>Myxococcota</taxon>
        <taxon>Myxococcia</taxon>
        <taxon>Myxococcales</taxon>
        <taxon>Cystobacterineae</taxon>
        <taxon>Myxococcaceae</taxon>
        <taxon>Corallococcus</taxon>
    </lineage>
</organism>
<dbReference type="Pfam" id="PF02494">
    <property type="entry name" value="HYR"/>
    <property type="match status" value="1"/>
</dbReference>
<feature type="domain" description="HYR" evidence="3">
    <location>
        <begin position="913"/>
        <end position="994"/>
    </location>
</feature>
<dbReference type="NCBIfam" id="TIGR04534">
    <property type="entry name" value="ELWxxDGT_rpt"/>
    <property type="match status" value="1"/>
</dbReference>
<reference evidence="4 5" key="1">
    <citation type="submission" date="2018-09" db="EMBL/GenBank/DDBJ databases">
        <authorList>
            <person name="Livingstone P.G."/>
            <person name="Whitworth D.E."/>
        </authorList>
    </citation>
    <scope>NUCLEOTIDE SEQUENCE [LARGE SCALE GENOMIC DNA]</scope>
    <source>
        <strain evidence="4 5">CA031B</strain>
    </source>
</reference>
<dbReference type="InterPro" id="IPR030916">
    <property type="entry name" value="ELWxxDGT_rpt"/>
</dbReference>
<sequence>MEAAATSLPSAPASRPLALATGPELLRDVNTRPSPFPRILTSSSGSGGGAVTLANGTAVMVLDDPLTGWDLWRSDGTSAGTTLIQDLTPGMLSSVQGPTELTAVGNAAYFFTARSFLGRTGLWKTDGTTPGTLLLQEFEGSGDDSDERRGTILPFGSGVLFSFGSALWKTDGTVAGTRELKRFPPRVDGFGYEFPGITALGVALDGVALFMGNDSATGMELWKTDGTPEGTVPVKDLIPGEADGQTWRFTRVGQSAFFVGGLAMDQLWRSDGTPEGTTVVYAFPEFQDRINLLTAVGSTLYFSTDRALWKSDGTTAGTGEVQRFSRWNSYGLQVVGSRLFFVAYDAVAGEELWTSDGTPGAATRVADLWPGAGDSQPSNFESWKGHLYFQATPQAGMLGLYKTDGTPAGTTALKTWEGYTGDYAPSSLDPVSLGDSLLFHVEPLSGGTQVWRTDGTVAGTRLLEPLKAGATRSSMASLSNVGELAGHLYFLASEDGQLLSLWKSDGTSAGTSRLTTFANTRADLFAEAFATQRVGTRLFFGLEDTTHGAELWRTDGTAAGTARVKDLVPGEDGSDPRNLIEVGGGLLFTAGSYESMQLWKSDGTEAGTVPVALSDPEAVLNEAHTFTKLGDRVLFAAKNADGDEVLWVTDGTTGGTRVLKTFVKGTGVSSTWVNDIAVANGVAFFALTELHQEEAAGDPARLWKTDGTPEGTVQLVPQTFGGLDALAWVNGRLYFASSNAANGWEPWVSDGTAAGTRMLVDLHPGTGSSNPRHFLKLGTTVFFTANDGTHGMEPWVTNGTPEGTSRLADIWPGAESGMRFFVADGTSFLAPLSLEDRGIVLFSAAEPGHGAELWRTDGTAAGTSRWVDVLPGPLSSDPTNLARLGDRLFFFAADETHGREPWSLSLDFTPTAPDTTAPVLTCPANVTARASGADGADVTYAATTVADERGETVAPTYSQASGTRFPVGDTTVSVTAKDASGNEARCTFQVKVEPAAKPQPPADTDDSGSGCSAALTPEAWPFWSLLTLGWTLRRRKGTRGTDA</sequence>
<keyword evidence="1" id="KW-0677">Repeat</keyword>
<evidence type="ECO:0000259" key="3">
    <source>
        <dbReference type="PROSITE" id="PS50825"/>
    </source>
</evidence>
<keyword evidence="5" id="KW-1185">Reference proteome</keyword>